<evidence type="ECO:0000313" key="7">
    <source>
        <dbReference type="Proteomes" id="UP000886885"/>
    </source>
</evidence>
<evidence type="ECO:0000313" key="6">
    <source>
        <dbReference type="EMBL" id="KAG6761975.1"/>
    </source>
</evidence>
<evidence type="ECO:0000256" key="2">
    <source>
        <dbReference type="PROSITE-ProRule" id="PRU00285"/>
    </source>
</evidence>
<feature type="domain" description="SHSP" evidence="5">
    <location>
        <begin position="1"/>
        <end position="46"/>
    </location>
</feature>
<reference evidence="6" key="1">
    <citation type="journal article" date="2020" name="bioRxiv">
        <title>Hybrid origin of Populus tomentosa Carr. identified through genome sequencing and phylogenomic analysis.</title>
        <authorList>
            <person name="An X."/>
            <person name="Gao K."/>
            <person name="Chen Z."/>
            <person name="Li J."/>
            <person name="Yang X."/>
            <person name="Yang X."/>
            <person name="Zhou J."/>
            <person name="Guo T."/>
            <person name="Zhao T."/>
            <person name="Huang S."/>
            <person name="Miao D."/>
            <person name="Khan W.U."/>
            <person name="Rao P."/>
            <person name="Ye M."/>
            <person name="Lei B."/>
            <person name="Liao W."/>
            <person name="Wang J."/>
            <person name="Ji L."/>
            <person name="Li Y."/>
            <person name="Guo B."/>
            <person name="Mustafa N.S."/>
            <person name="Li S."/>
            <person name="Yun Q."/>
            <person name="Keller S.R."/>
            <person name="Mao J."/>
            <person name="Zhang R."/>
            <person name="Strauss S.H."/>
        </authorList>
    </citation>
    <scope>NUCLEOTIDE SEQUENCE</scope>
    <source>
        <strain evidence="6">GM15</strain>
        <tissue evidence="6">Leaf</tissue>
    </source>
</reference>
<gene>
    <name evidence="6" type="ORF">POTOM_032454</name>
</gene>
<organism evidence="6 7">
    <name type="scientific">Populus tomentosa</name>
    <name type="common">Chinese white poplar</name>
    <dbReference type="NCBI Taxonomy" id="118781"/>
    <lineage>
        <taxon>Eukaryota</taxon>
        <taxon>Viridiplantae</taxon>
        <taxon>Streptophyta</taxon>
        <taxon>Embryophyta</taxon>
        <taxon>Tracheophyta</taxon>
        <taxon>Spermatophyta</taxon>
        <taxon>Magnoliopsida</taxon>
        <taxon>eudicotyledons</taxon>
        <taxon>Gunneridae</taxon>
        <taxon>Pentapetalae</taxon>
        <taxon>rosids</taxon>
        <taxon>fabids</taxon>
        <taxon>Malpighiales</taxon>
        <taxon>Salicaceae</taxon>
        <taxon>Saliceae</taxon>
        <taxon>Populus</taxon>
    </lineage>
</organism>
<dbReference type="AlphaFoldDB" id="A0A8X8CPT0"/>
<proteinExistence type="inferred from homology"/>
<accession>A0A8X8CPT0</accession>
<feature type="compositionally biased region" description="Polar residues" evidence="4">
    <location>
        <begin position="114"/>
        <end position="136"/>
    </location>
</feature>
<comment type="caution">
    <text evidence="6">The sequence shown here is derived from an EMBL/GenBank/DDBJ whole genome shotgun (WGS) entry which is preliminary data.</text>
</comment>
<keyword evidence="7" id="KW-1185">Reference proteome</keyword>
<dbReference type="OrthoDB" id="1266663at2759"/>
<evidence type="ECO:0000256" key="1">
    <source>
        <dbReference type="ARBA" id="ARBA00023016"/>
    </source>
</evidence>
<keyword evidence="1" id="KW-0346">Stress response</keyword>
<evidence type="ECO:0000256" key="4">
    <source>
        <dbReference type="SAM" id="MobiDB-lite"/>
    </source>
</evidence>
<dbReference type="Pfam" id="PF00011">
    <property type="entry name" value="HSP20"/>
    <property type="match status" value="1"/>
</dbReference>
<dbReference type="EMBL" id="JAAWWB010000017">
    <property type="protein sequence ID" value="KAG6761975.1"/>
    <property type="molecule type" value="Genomic_DNA"/>
</dbReference>
<evidence type="ECO:0000259" key="5">
    <source>
        <dbReference type="PROSITE" id="PS01031"/>
    </source>
</evidence>
<protein>
    <recommendedName>
        <fullName evidence="5">SHSP domain-containing protein</fullName>
    </recommendedName>
</protein>
<evidence type="ECO:0000256" key="3">
    <source>
        <dbReference type="RuleBase" id="RU003616"/>
    </source>
</evidence>
<dbReference type="PANTHER" id="PTHR11527">
    <property type="entry name" value="HEAT-SHOCK PROTEIN 20 FAMILY MEMBER"/>
    <property type="match status" value="1"/>
</dbReference>
<dbReference type="Proteomes" id="UP000886885">
    <property type="component" value="Chromosome 9A"/>
</dbReference>
<comment type="similarity">
    <text evidence="2 3">Belongs to the small heat shock protein (HSP20) family.</text>
</comment>
<name>A0A8X8CPT0_POPTO</name>
<dbReference type="InterPro" id="IPR002068">
    <property type="entry name" value="A-crystallin/Hsp20_dom"/>
</dbReference>
<dbReference type="InterPro" id="IPR031107">
    <property type="entry name" value="Small_HSP"/>
</dbReference>
<sequence>MRRFILPENANTDAISAVCQDGVLTVTVEKLPPKLTTEVEEEMLMRKFYDLMAAQGLSKKCCFLSVNKLRRSENEEGELVEAMSDTNVVALLVFLFNQRVKAVCSWSNFPPKEGSNNVSDGGRTGQSTASLPNTVDISDGGIDRHSSAIVPFTATDEQM</sequence>
<dbReference type="PROSITE" id="PS01031">
    <property type="entry name" value="SHSP"/>
    <property type="match status" value="1"/>
</dbReference>
<feature type="region of interest" description="Disordered" evidence="4">
    <location>
        <begin position="113"/>
        <end position="142"/>
    </location>
</feature>